<proteinExistence type="predicted"/>
<evidence type="ECO:0000259" key="1">
    <source>
        <dbReference type="Pfam" id="PF01814"/>
    </source>
</evidence>
<evidence type="ECO:0000313" key="3">
    <source>
        <dbReference type="Proteomes" id="UP001165079"/>
    </source>
</evidence>
<dbReference type="AlphaFoldDB" id="A0A9W6WD96"/>
<dbReference type="RefSeq" id="WP_285665835.1">
    <property type="nucleotide sequence ID" value="NZ_BSTX01000004.1"/>
</dbReference>
<organism evidence="2 3">
    <name type="scientific">Actinorhabdospora filicis</name>
    <dbReference type="NCBI Taxonomy" id="1785913"/>
    <lineage>
        <taxon>Bacteria</taxon>
        <taxon>Bacillati</taxon>
        <taxon>Actinomycetota</taxon>
        <taxon>Actinomycetes</taxon>
        <taxon>Micromonosporales</taxon>
        <taxon>Micromonosporaceae</taxon>
        <taxon>Actinorhabdospora</taxon>
    </lineage>
</organism>
<name>A0A9W6WD96_9ACTN</name>
<feature type="domain" description="Hemerythrin-like" evidence="1">
    <location>
        <begin position="13"/>
        <end position="124"/>
    </location>
</feature>
<sequence length="147" mass="15765">MSTDRLSSFGADLAAIHHRLRADLRALQSGAAVGRDLKTHCLTFCSALTAHHTGEDGGAFVALAREFPELAPTIAKLEEDHRMIAGIQERIVALVEGGGDYAGELDGLAAIMESHFRYEERTITEALNELREGTTEGLLGLPAEPLA</sequence>
<evidence type="ECO:0000313" key="2">
    <source>
        <dbReference type="EMBL" id="GLZ80600.1"/>
    </source>
</evidence>
<dbReference type="EMBL" id="BSTX01000004">
    <property type="protein sequence ID" value="GLZ80600.1"/>
    <property type="molecule type" value="Genomic_DNA"/>
</dbReference>
<protein>
    <recommendedName>
        <fullName evidence="1">Hemerythrin-like domain-containing protein</fullName>
    </recommendedName>
</protein>
<dbReference type="Proteomes" id="UP001165079">
    <property type="component" value="Unassembled WGS sequence"/>
</dbReference>
<dbReference type="Gene3D" id="1.20.120.520">
    <property type="entry name" value="nmb1532 protein domain like"/>
    <property type="match status" value="1"/>
</dbReference>
<dbReference type="Pfam" id="PF01814">
    <property type="entry name" value="Hemerythrin"/>
    <property type="match status" value="1"/>
</dbReference>
<gene>
    <name evidence="2" type="ORF">Afil01_54070</name>
</gene>
<accession>A0A9W6WD96</accession>
<comment type="caution">
    <text evidence="2">The sequence shown here is derived from an EMBL/GenBank/DDBJ whole genome shotgun (WGS) entry which is preliminary data.</text>
</comment>
<reference evidence="2" key="1">
    <citation type="submission" date="2023-03" db="EMBL/GenBank/DDBJ databases">
        <title>Actinorhabdospora filicis NBRC 111898.</title>
        <authorList>
            <person name="Ichikawa N."/>
            <person name="Sato H."/>
            <person name="Tonouchi N."/>
        </authorList>
    </citation>
    <scope>NUCLEOTIDE SEQUENCE</scope>
    <source>
        <strain evidence="2">NBRC 111898</strain>
    </source>
</reference>
<keyword evidence="3" id="KW-1185">Reference proteome</keyword>
<dbReference type="InterPro" id="IPR012312">
    <property type="entry name" value="Hemerythrin-like"/>
</dbReference>